<dbReference type="InterPro" id="IPR013597">
    <property type="entry name" value="Mat_intron_G2"/>
</dbReference>
<dbReference type="GO" id="GO:0003964">
    <property type="term" value="F:RNA-directed DNA polymerase activity"/>
    <property type="evidence" value="ECO:0007669"/>
    <property type="project" value="UniProtKB-KW"/>
</dbReference>
<evidence type="ECO:0000313" key="15">
    <source>
        <dbReference type="EMBL" id="GAA3374317.1"/>
    </source>
</evidence>
<dbReference type="EMBL" id="BAAAYL010000001">
    <property type="protein sequence ID" value="GAA3369956.1"/>
    <property type="molecule type" value="Genomic_DNA"/>
</dbReference>
<accession>A0ABP6SAU5</accession>
<evidence type="ECO:0000313" key="14">
    <source>
        <dbReference type="EMBL" id="GAA3372060.1"/>
    </source>
</evidence>
<evidence type="ECO:0000256" key="3">
    <source>
        <dbReference type="ARBA" id="ARBA00022695"/>
    </source>
</evidence>
<evidence type="ECO:0000256" key="7">
    <source>
        <dbReference type="ARBA" id="ARBA00023118"/>
    </source>
</evidence>
<reference evidence="19" key="2">
    <citation type="journal article" date="2019" name="Int. J. Syst. Evol. Microbiol.">
        <title>The Global Catalogue of Microorganisms (GCM) 10K type strain sequencing project: providing services to taxonomists for standard genome sequencing and annotation.</title>
        <authorList>
            <consortium name="The Broad Institute Genomics Platform"/>
            <consortium name="The Broad Institute Genome Sequencing Center for Infectious Disease"/>
            <person name="Wu L."/>
            <person name="Ma J."/>
        </authorList>
    </citation>
    <scope>NUCLEOTIDE SEQUENCE [LARGE SCALE GENOMIC DNA]</scope>
    <source>
        <strain evidence="19">JCM 9651</strain>
    </source>
</reference>
<dbReference type="Pfam" id="PF08388">
    <property type="entry name" value="GIIM"/>
    <property type="match status" value="1"/>
</dbReference>
<evidence type="ECO:0000256" key="5">
    <source>
        <dbReference type="ARBA" id="ARBA00022842"/>
    </source>
</evidence>
<dbReference type="PANTHER" id="PTHR34047">
    <property type="entry name" value="NUCLEAR INTRON MATURASE 1, MITOCHONDRIAL-RELATED"/>
    <property type="match status" value="1"/>
</dbReference>
<dbReference type="EMBL" id="BAAAYL010000001">
    <property type="protein sequence ID" value="GAA3375147.1"/>
    <property type="molecule type" value="Genomic_DNA"/>
</dbReference>
<dbReference type="RefSeq" id="WP_345035340.1">
    <property type="nucleotide sequence ID" value="NZ_BAAAYL010000001.1"/>
</dbReference>
<keyword evidence="7" id="KW-0051">Antiviral defense</keyword>
<dbReference type="InterPro" id="IPR051083">
    <property type="entry name" value="GrpII_Intron_Splice-Mob/Def"/>
</dbReference>
<dbReference type="InterPro" id="IPR043502">
    <property type="entry name" value="DNA/RNA_pol_sf"/>
</dbReference>
<evidence type="ECO:0000313" key="19">
    <source>
        <dbReference type="Proteomes" id="UP001499990"/>
    </source>
</evidence>
<protein>
    <recommendedName>
        <fullName evidence="1">RNA-directed DNA polymerase</fullName>
        <ecNumber evidence="1">2.7.7.49</ecNumber>
    </recommendedName>
</protein>
<dbReference type="CDD" id="cd01651">
    <property type="entry name" value="RT_G2_intron"/>
    <property type="match status" value="1"/>
</dbReference>
<evidence type="ECO:0000256" key="6">
    <source>
        <dbReference type="ARBA" id="ARBA00022918"/>
    </source>
</evidence>
<keyword evidence="4" id="KW-0479">Metal-binding</keyword>
<gene>
    <name evidence="14" type="primary">ltrA_4</name>
    <name evidence="11" type="synonym">ltrA_1</name>
    <name evidence="12" type="synonym">ltrA_2</name>
    <name evidence="13" type="synonym">ltrA_3</name>
    <name evidence="15" type="synonym">ltrA_5</name>
    <name evidence="16" type="synonym">ltrA_6</name>
    <name evidence="17" type="synonym">ltrA_7</name>
    <name evidence="18" type="synonym">ltrA_8</name>
    <name evidence="11" type="ORF">GCM10020367_14660</name>
    <name evidence="12" type="ORF">GCM10020367_22180</name>
    <name evidence="13" type="ORF">GCM10020367_22480</name>
    <name evidence="14" type="ORF">GCM10020367_25500</name>
    <name evidence="15" type="ORF">GCM10020367_37740</name>
    <name evidence="16" type="ORF">GCM10020367_41800</name>
    <name evidence="17" type="ORF">GCM10020367_50370</name>
    <name evidence="18" type="ORF">GCM10020367_53440</name>
</gene>
<keyword evidence="19" id="KW-1185">Reference proteome</keyword>
<evidence type="ECO:0000256" key="8">
    <source>
        <dbReference type="ARBA" id="ARBA00034120"/>
    </source>
</evidence>
<evidence type="ECO:0000313" key="17">
    <source>
        <dbReference type="EMBL" id="GAA3376885.1"/>
    </source>
</evidence>
<dbReference type="NCBIfam" id="TIGR04416">
    <property type="entry name" value="group_II_RT_mat"/>
    <property type="match status" value="1"/>
</dbReference>
<name>A0ABP6SAU5_9ACTN</name>
<evidence type="ECO:0000313" key="16">
    <source>
        <dbReference type="EMBL" id="GAA3375147.1"/>
    </source>
</evidence>
<dbReference type="InterPro" id="IPR030931">
    <property type="entry name" value="Group_II_RT_mat"/>
</dbReference>
<dbReference type="EC" id="2.7.7.49" evidence="1"/>
<evidence type="ECO:0000313" key="13">
    <source>
        <dbReference type="EMBL" id="GAA3371512.1"/>
    </source>
</evidence>
<comment type="catalytic activity">
    <reaction evidence="9">
        <text>DNA(n) + a 2'-deoxyribonucleoside 5'-triphosphate = DNA(n+1) + diphosphate</text>
        <dbReference type="Rhea" id="RHEA:22508"/>
        <dbReference type="Rhea" id="RHEA-COMP:17339"/>
        <dbReference type="Rhea" id="RHEA-COMP:17340"/>
        <dbReference type="ChEBI" id="CHEBI:33019"/>
        <dbReference type="ChEBI" id="CHEBI:61560"/>
        <dbReference type="ChEBI" id="CHEBI:173112"/>
        <dbReference type="EC" id="2.7.7.49"/>
    </reaction>
</comment>
<reference evidence="14" key="3">
    <citation type="submission" date="2023-12" db="EMBL/GenBank/DDBJ databases">
        <authorList>
            <person name="Sun Q."/>
            <person name="Inoue M."/>
        </authorList>
    </citation>
    <scope>NUCLEOTIDE SEQUENCE</scope>
    <source>
        <strain evidence="14">JCM 9651</strain>
    </source>
</reference>
<dbReference type="EMBL" id="BAAAYL010000001">
    <property type="protein sequence ID" value="GAA3377507.1"/>
    <property type="molecule type" value="Genomic_DNA"/>
</dbReference>
<dbReference type="EMBL" id="BAAAYL010000001">
    <property type="protein sequence ID" value="GAA3372060.1"/>
    <property type="molecule type" value="Genomic_DNA"/>
</dbReference>
<dbReference type="PROSITE" id="PS50878">
    <property type="entry name" value="RT_POL"/>
    <property type="match status" value="1"/>
</dbReference>
<dbReference type="PANTHER" id="PTHR34047:SF8">
    <property type="entry name" value="PROTEIN YKFC"/>
    <property type="match status" value="1"/>
</dbReference>
<dbReference type="InterPro" id="IPR000477">
    <property type="entry name" value="RT_dom"/>
</dbReference>
<comment type="similarity">
    <text evidence="8">Belongs to the bacterial reverse transcriptase family.</text>
</comment>
<dbReference type="SUPFAM" id="SSF56672">
    <property type="entry name" value="DNA/RNA polymerases"/>
    <property type="match status" value="1"/>
</dbReference>
<evidence type="ECO:0000256" key="1">
    <source>
        <dbReference type="ARBA" id="ARBA00012493"/>
    </source>
</evidence>
<keyword evidence="2" id="KW-0808">Transferase</keyword>
<dbReference type="EMBL" id="BAAAYL010000001">
    <property type="protein sequence ID" value="GAA3376885.1"/>
    <property type="molecule type" value="Genomic_DNA"/>
</dbReference>
<keyword evidence="3" id="KW-0548">Nucleotidyltransferase</keyword>
<dbReference type="PRINTS" id="PR00866">
    <property type="entry name" value="RNADNAPOLMS"/>
</dbReference>
<evidence type="ECO:0000313" key="18">
    <source>
        <dbReference type="EMBL" id="GAA3377507.1"/>
    </source>
</evidence>
<organism evidence="14 19">
    <name type="scientific">Streptomyces sannanensis</name>
    <dbReference type="NCBI Taxonomy" id="285536"/>
    <lineage>
        <taxon>Bacteria</taxon>
        <taxon>Bacillati</taxon>
        <taxon>Actinomycetota</taxon>
        <taxon>Actinomycetes</taxon>
        <taxon>Kitasatosporales</taxon>
        <taxon>Streptomycetaceae</taxon>
        <taxon>Streptomyces</taxon>
    </lineage>
</organism>
<evidence type="ECO:0000256" key="2">
    <source>
        <dbReference type="ARBA" id="ARBA00022679"/>
    </source>
</evidence>
<evidence type="ECO:0000313" key="12">
    <source>
        <dbReference type="EMBL" id="GAA3371455.1"/>
    </source>
</evidence>
<dbReference type="EMBL" id="BAAAYL010000001">
    <property type="protein sequence ID" value="GAA3371455.1"/>
    <property type="molecule type" value="Genomic_DNA"/>
</dbReference>
<dbReference type="InterPro" id="IPR000123">
    <property type="entry name" value="Reverse_transcriptase_msDNA"/>
</dbReference>
<proteinExistence type="inferred from homology"/>
<dbReference type="Pfam" id="PF00078">
    <property type="entry name" value="RVT_1"/>
    <property type="match status" value="1"/>
</dbReference>
<comment type="caution">
    <text evidence="14">The sequence shown here is derived from an EMBL/GenBank/DDBJ whole genome shotgun (WGS) entry which is preliminary data.</text>
</comment>
<evidence type="ECO:0000313" key="11">
    <source>
        <dbReference type="EMBL" id="GAA3369956.1"/>
    </source>
</evidence>
<sequence>MEDVHRERESSLWERMLSRENLLAALNRVEVNRGAPGVDGMTTAELRPWIAVHWPEVRAELDAGIYRPAPVRQVIIPKPGGGERMLGVPRVLDRLIQQAIAQVLVPIFDPQFSGSSFGFRPGRSAHQAVRVARRAIEDGYRWVVDLDLDRFFDRVQHDVLMARVARKVADRRVLRLVRRYLEAGIMVDGIKMPSEEGTPQGSPLSPVLSNIMLDDLDRELFRRGHRFVRYADDVRVFVRSERAARRVLASVTAVVEQRLKLMVNREKSKVGHARSAVLLGFGFYFTRAGVRIRVDPKAVKRLKDRLRELTSRRWSIAMDERIAKINRFTTGWMGYFQLADTPKVFRELDEWFRRRMRQIRWKEWKLPKARFRNLRELGIAEWKAREWAGSGKGYWRIAGSAVLQRAMPNSHWDDLGLRMLKPTWQRLRSA</sequence>
<feature type="domain" description="Reverse transcriptase" evidence="10">
    <location>
        <begin position="57"/>
        <end position="283"/>
    </location>
</feature>
<dbReference type="Proteomes" id="UP001499990">
    <property type="component" value="Unassembled WGS sequence"/>
</dbReference>
<keyword evidence="5" id="KW-0460">Magnesium</keyword>
<evidence type="ECO:0000256" key="4">
    <source>
        <dbReference type="ARBA" id="ARBA00022723"/>
    </source>
</evidence>
<evidence type="ECO:0000259" key="10">
    <source>
        <dbReference type="PROSITE" id="PS50878"/>
    </source>
</evidence>
<reference evidence="14" key="1">
    <citation type="journal article" date="2014" name="Int. J. Syst. Evol. Microbiol.">
        <title>Complete genome of a new Firmicutes species belonging to the dominant human colonic microbiota ('Ruminococcus bicirculans') reveals two chromosomes and a selective capacity to utilize plant glucans.</title>
        <authorList>
            <consortium name="NISC Comparative Sequencing Program"/>
            <person name="Wegmann U."/>
            <person name="Louis P."/>
            <person name="Goesmann A."/>
            <person name="Henrissat B."/>
            <person name="Duncan S.H."/>
            <person name="Flint H.J."/>
        </authorList>
    </citation>
    <scope>NUCLEOTIDE SEQUENCE</scope>
    <source>
        <strain evidence="14">JCM 9651</strain>
    </source>
</reference>
<keyword evidence="6 14" id="KW-0695">RNA-directed DNA polymerase</keyword>
<evidence type="ECO:0000256" key="9">
    <source>
        <dbReference type="ARBA" id="ARBA00048173"/>
    </source>
</evidence>
<dbReference type="EMBL" id="BAAAYL010000001">
    <property type="protein sequence ID" value="GAA3374317.1"/>
    <property type="molecule type" value="Genomic_DNA"/>
</dbReference>
<dbReference type="EMBL" id="BAAAYL010000001">
    <property type="protein sequence ID" value="GAA3371512.1"/>
    <property type="molecule type" value="Genomic_DNA"/>
</dbReference>